<evidence type="ECO:0000313" key="19">
    <source>
        <dbReference type="Proteomes" id="UP001500067"/>
    </source>
</evidence>
<organism evidence="18 19">
    <name type="scientific">Nemorincola caseinilytica</name>
    <dbReference type="NCBI Taxonomy" id="2054315"/>
    <lineage>
        <taxon>Bacteria</taxon>
        <taxon>Pseudomonadati</taxon>
        <taxon>Bacteroidota</taxon>
        <taxon>Chitinophagia</taxon>
        <taxon>Chitinophagales</taxon>
        <taxon>Chitinophagaceae</taxon>
        <taxon>Nemorincola</taxon>
    </lineage>
</organism>
<feature type="transmembrane region" description="Helical" evidence="17">
    <location>
        <begin position="45"/>
        <end position="66"/>
    </location>
</feature>
<feature type="transmembrane region" description="Helical" evidence="17">
    <location>
        <begin position="275"/>
        <end position="300"/>
    </location>
</feature>
<gene>
    <name evidence="18" type="ORF">GCM10023093_21130</name>
</gene>
<dbReference type="PANTHER" id="PTHR30474:SF2">
    <property type="entry name" value="PEPTIDOGLYCAN GLYCOSYLTRANSFERASE FTSW-RELATED"/>
    <property type="match status" value="1"/>
</dbReference>
<comment type="similarity">
    <text evidence="11">Belongs to the SEDS family. FtsW subfamily.</text>
</comment>
<evidence type="ECO:0000256" key="12">
    <source>
        <dbReference type="ARBA" id="ARBA00041185"/>
    </source>
</evidence>
<evidence type="ECO:0000256" key="5">
    <source>
        <dbReference type="ARBA" id="ARBA00022960"/>
    </source>
</evidence>
<keyword evidence="7 17" id="KW-1133">Transmembrane helix</keyword>
<evidence type="ECO:0000256" key="8">
    <source>
        <dbReference type="ARBA" id="ARBA00023136"/>
    </source>
</evidence>
<evidence type="ECO:0000256" key="14">
    <source>
        <dbReference type="ARBA" id="ARBA00044770"/>
    </source>
</evidence>
<evidence type="ECO:0000256" key="7">
    <source>
        <dbReference type="ARBA" id="ARBA00022989"/>
    </source>
</evidence>
<feature type="transmembrane region" description="Helical" evidence="17">
    <location>
        <begin position="189"/>
        <end position="207"/>
    </location>
</feature>
<keyword evidence="5" id="KW-0133">Cell shape</keyword>
<evidence type="ECO:0000256" key="17">
    <source>
        <dbReference type="SAM" id="Phobius"/>
    </source>
</evidence>
<sequence length="438" mass="48119">MKQILRRTKGDKVIWGVVLLLSFISLLAVYSSTGSLAYRMVTNPGYYLAKQVMVLALGLVIIYFVHTINYTKFARVAVVLYLLSLPLLVYTLFFGTTLNEGSRWIRLPVINLTFQTSDLAKLALFMFLARVLSIKQEVIKDFRKGFLPVLVPMLLTCMLIAPANLSTALMLGITCSIVFFIGRVQIKHLLLMAVAGFMCLCVVYTVSKITGKGRAATWEQRIKDFAGGGNKKDVKHKDQYQVEQAKIAIANGGITGRGPGKSVQKNFLPHPYSDFIFSIIIEEYGIIGGGIVVLLYLLFLWRSVLIFKRCPFAFGAFLAVGLSITLVFQALLNMAVNVNLVPVTGLTLPMISMGGSSIWFTSIAIGIVLSVSKYVDEMEGQKKKAAALAKTPAGDLVQVAMEDAAAEAAEAEEVKAEEPTAEETPKKKRRKVSQIPLD</sequence>
<keyword evidence="2" id="KW-0328">Glycosyltransferase</keyword>
<evidence type="ECO:0000256" key="16">
    <source>
        <dbReference type="SAM" id="MobiDB-lite"/>
    </source>
</evidence>
<dbReference type="EC" id="2.4.99.28" evidence="14"/>
<evidence type="ECO:0000256" key="10">
    <source>
        <dbReference type="ARBA" id="ARBA00033270"/>
    </source>
</evidence>
<evidence type="ECO:0000256" key="13">
    <source>
        <dbReference type="ARBA" id="ARBA00041418"/>
    </source>
</evidence>
<evidence type="ECO:0000256" key="9">
    <source>
        <dbReference type="ARBA" id="ARBA00032370"/>
    </source>
</evidence>
<comment type="caution">
    <text evidence="18">The sequence shown here is derived from an EMBL/GenBank/DDBJ whole genome shotgun (WGS) entry which is preliminary data.</text>
</comment>
<dbReference type="PANTHER" id="PTHR30474">
    <property type="entry name" value="CELL CYCLE PROTEIN"/>
    <property type="match status" value="1"/>
</dbReference>
<keyword evidence="4 17" id="KW-0812">Transmembrane</keyword>
<feature type="transmembrane region" description="Helical" evidence="17">
    <location>
        <begin position="167"/>
        <end position="182"/>
    </location>
</feature>
<keyword evidence="8 17" id="KW-0472">Membrane</keyword>
<comment type="subcellular location">
    <subcellularLocation>
        <location evidence="1">Membrane</location>
        <topology evidence="1">Multi-pass membrane protein</topology>
    </subcellularLocation>
</comment>
<dbReference type="RefSeq" id="WP_345082815.1">
    <property type="nucleotide sequence ID" value="NZ_BAABFA010000014.1"/>
</dbReference>
<protein>
    <recommendedName>
        <fullName evidence="12">Probable peptidoglycan glycosyltransferase FtsW</fullName>
        <ecNumber evidence="14">2.4.99.28</ecNumber>
    </recommendedName>
    <alternativeName>
        <fullName evidence="13">Cell division protein FtsW</fullName>
    </alternativeName>
    <alternativeName>
        <fullName evidence="10">Cell wall polymerase</fullName>
    </alternativeName>
    <alternativeName>
        <fullName evidence="9">Peptidoglycan polymerase</fullName>
    </alternativeName>
</protein>
<dbReference type="Proteomes" id="UP001500067">
    <property type="component" value="Unassembled WGS sequence"/>
</dbReference>
<feature type="transmembrane region" description="Helical" evidence="17">
    <location>
        <begin position="12"/>
        <end position="33"/>
    </location>
</feature>
<keyword evidence="6" id="KW-0573">Peptidoglycan synthesis</keyword>
<feature type="transmembrane region" description="Helical" evidence="17">
    <location>
        <begin position="312"/>
        <end position="336"/>
    </location>
</feature>
<evidence type="ECO:0000256" key="3">
    <source>
        <dbReference type="ARBA" id="ARBA00022679"/>
    </source>
</evidence>
<accession>A0ABP8NGM4</accession>
<evidence type="ECO:0000256" key="15">
    <source>
        <dbReference type="ARBA" id="ARBA00049902"/>
    </source>
</evidence>
<evidence type="ECO:0000256" key="2">
    <source>
        <dbReference type="ARBA" id="ARBA00022676"/>
    </source>
</evidence>
<keyword evidence="19" id="KW-1185">Reference proteome</keyword>
<evidence type="ECO:0000256" key="1">
    <source>
        <dbReference type="ARBA" id="ARBA00004141"/>
    </source>
</evidence>
<keyword evidence="3" id="KW-0808">Transferase</keyword>
<feature type="transmembrane region" description="Helical" evidence="17">
    <location>
        <begin position="356"/>
        <end position="375"/>
    </location>
</feature>
<feature type="region of interest" description="Disordered" evidence="16">
    <location>
        <begin position="408"/>
        <end position="438"/>
    </location>
</feature>
<feature type="transmembrane region" description="Helical" evidence="17">
    <location>
        <begin position="73"/>
        <end position="94"/>
    </location>
</feature>
<evidence type="ECO:0000256" key="6">
    <source>
        <dbReference type="ARBA" id="ARBA00022984"/>
    </source>
</evidence>
<dbReference type="Pfam" id="PF01098">
    <property type="entry name" value="FTSW_RODA_SPOVE"/>
    <property type="match status" value="1"/>
</dbReference>
<proteinExistence type="inferred from homology"/>
<dbReference type="EMBL" id="BAABFA010000014">
    <property type="protein sequence ID" value="GAA4466676.1"/>
    <property type="molecule type" value="Genomic_DNA"/>
</dbReference>
<reference evidence="19" key="1">
    <citation type="journal article" date="2019" name="Int. J. Syst. Evol. Microbiol.">
        <title>The Global Catalogue of Microorganisms (GCM) 10K type strain sequencing project: providing services to taxonomists for standard genome sequencing and annotation.</title>
        <authorList>
            <consortium name="The Broad Institute Genomics Platform"/>
            <consortium name="The Broad Institute Genome Sequencing Center for Infectious Disease"/>
            <person name="Wu L."/>
            <person name="Ma J."/>
        </authorList>
    </citation>
    <scope>NUCLEOTIDE SEQUENCE [LARGE SCALE GENOMIC DNA]</scope>
    <source>
        <strain evidence="19">JCM 32105</strain>
    </source>
</reference>
<dbReference type="InterPro" id="IPR001182">
    <property type="entry name" value="FtsW/RodA"/>
</dbReference>
<evidence type="ECO:0000256" key="4">
    <source>
        <dbReference type="ARBA" id="ARBA00022692"/>
    </source>
</evidence>
<comment type="catalytic activity">
    <reaction evidence="15">
        <text>[GlcNAc-(1-&gt;4)-Mur2Ac(oyl-L-Ala-gamma-D-Glu-L-Lys-D-Ala-D-Ala)](n)-di-trans,octa-cis-undecaprenyl diphosphate + beta-D-GlcNAc-(1-&gt;4)-Mur2Ac(oyl-L-Ala-gamma-D-Glu-L-Lys-D-Ala-D-Ala)-di-trans,octa-cis-undecaprenyl diphosphate = [GlcNAc-(1-&gt;4)-Mur2Ac(oyl-L-Ala-gamma-D-Glu-L-Lys-D-Ala-D-Ala)](n+1)-di-trans,octa-cis-undecaprenyl diphosphate + di-trans,octa-cis-undecaprenyl diphosphate + H(+)</text>
        <dbReference type="Rhea" id="RHEA:23708"/>
        <dbReference type="Rhea" id="RHEA-COMP:9602"/>
        <dbReference type="Rhea" id="RHEA-COMP:9603"/>
        <dbReference type="ChEBI" id="CHEBI:15378"/>
        <dbReference type="ChEBI" id="CHEBI:58405"/>
        <dbReference type="ChEBI" id="CHEBI:60033"/>
        <dbReference type="ChEBI" id="CHEBI:78435"/>
        <dbReference type="EC" id="2.4.99.28"/>
    </reaction>
</comment>
<name>A0ABP8NGM4_9BACT</name>
<evidence type="ECO:0000256" key="11">
    <source>
        <dbReference type="ARBA" id="ARBA00038053"/>
    </source>
</evidence>
<evidence type="ECO:0000313" key="18">
    <source>
        <dbReference type="EMBL" id="GAA4466676.1"/>
    </source>
</evidence>